<dbReference type="Proteomes" id="UP000257607">
    <property type="component" value="Chromosome"/>
</dbReference>
<dbReference type="Pfam" id="PF13602">
    <property type="entry name" value="ADH_zinc_N_2"/>
    <property type="match status" value="1"/>
</dbReference>
<dbReference type="PANTHER" id="PTHR11695">
    <property type="entry name" value="ALCOHOL DEHYDROGENASE RELATED"/>
    <property type="match status" value="1"/>
</dbReference>
<dbReference type="InterPro" id="IPR013154">
    <property type="entry name" value="ADH-like_N"/>
</dbReference>
<dbReference type="SMART" id="SM00829">
    <property type="entry name" value="PKS_ER"/>
    <property type="match status" value="1"/>
</dbReference>
<dbReference type="Gene3D" id="3.90.180.10">
    <property type="entry name" value="Medium-chain alcohol dehydrogenases, catalytic domain"/>
    <property type="match status" value="1"/>
</dbReference>
<dbReference type="EMBL" id="CP031003">
    <property type="protein sequence ID" value="AXN35885.1"/>
    <property type="molecule type" value="Genomic_DNA"/>
</dbReference>
<dbReference type="PANTHER" id="PTHR11695:SF294">
    <property type="entry name" value="RETICULON-4-INTERACTING PROTEIN 1, MITOCHONDRIAL"/>
    <property type="match status" value="1"/>
</dbReference>
<dbReference type="InterPro" id="IPR050700">
    <property type="entry name" value="YIM1/Zinc_Alcohol_DH_Fams"/>
</dbReference>
<dbReference type="CDD" id="cd05289">
    <property type="entry name" value="MDR_like_2"/>
    <property type="match status" value="1"/>
</dbReference>
<evidence type="ECO:0000313" key="3">
    <source>
        <dbReference type="Proteomes" id="UP000257607"/>
    </source>
</evidence>
<dbReference type="InterPro" id="IPR011032">
    <property type="entry name" value="GroES-like_sf"/>
</dbReference>
<accession>A0A385ADZ0</accession>
<name>A0A385ADZ0_LATCU</name>
<gene>
    <name evidence="2" type="ORF">DT351_05735</name>
</gene>
<dbReference type="SUPFAM" id="SSF51735">
    <property type="entry name" value="NAD(P)-binding Rossmann-fold domains"/>
    <property type="match status" value="1"/>
</dbReference>
<evidence type="ECO:0000259" key="1">
    <source>
        <dbReference type="SMART" id="SM00829"/>
    </source>
</evidence>
<proteinExistence type="predicted"/>
<dbReference type="Pfam" id="PF08240">
    <property type="entry name" value="ADH_N"/>
    <property type="match status" value="1"/>
</dbReference>
<dbReference type="InterPro" id="IPR020843">
    <property type="entry name" value="ER"/>
</dbReference>
<protein>
    <submittedName>
        <fullName evidence="2">NADP-dependent oxidoreductase</fullName>
    </submittedName>
</protein>
<dbReference type="SUPFAM" id="SSF50129">
    <property type="entry name" value="GroES-like"/>
    <property type="match status" value="1"/>
</dbReference>
<dbReference type="Gene3D" id="3.40.50.720">
    <property type="entry name" value="NAD(P)-binding Rossmann-like Domain"/>
    <property type="match status" value="1"/>
</dbReference>
<dbReference type="AlphaFoldDB" id="A0A385ADZ0"/>
<feature type="domain" description="Enoyl reductase (ER)" evidence="1">
    <location>
        <begin position="8"/>
        <end position="331"/>
    </location>
</feature>
<evidence type="ECO:0000313" key="2">
    <source>
        <dbReference type="EMBL" id="AXN35885.1"/>
    </source>
</evidence>
<organism evidence="2 3">
    <name type="scientific">Latilactobacillus curvatus</name>
    <name type="common">Lactobacillus curvatus</name>
    <dbReference type="NCBI Taxonomy" id="28038"/>
    <lineage>
        <taxon>Bacteria</taxon>
        <taxon>Bacillati</taxon>
        <taxon>Bacillota</taxon>
        <taxon>Bacilli</taxon>
        <taxon>Lactobacillales</taxon>
        <taxon>Lactobacillaceae</taxon>
        <taxon>Latilactobacillus</taxon>
    </lineage>
</organism>
<dbReference type="RefSeq" id="WP_089542093.1">
    <property type="nucleotide sequence ID" value="NZ_CP016470.1"/>
</dbReference>
<reference evidence="2 3" key="1">
    <citation type="submission" date="2018-07" db="EMBL/GenBank/DDBJ databases">
        <title>Lactobacillus curvatus genome sequence.</title>
        <authorList>
            <person name="Prechtl R."/>
        </authorList>
    </citation>
    <scope>NUCLEOTIDE SEQUENCE [LARGE SCALE GENOMIC DNA]</scope>
    <source>
        <strain evidence="2 3">TMW 1.1928</strain>
    </source>
</reference>
<sequence length="336" mass="36746">MKAAQIKKYNQTLAVTIQEIDRPQPLANEVLVKVAYAAVNPLDPMNIRGDTKLMQNYALPLTLGNEIAGEITAIGTDVTDFKVGDQVYARLPLAKIGGFAEYVAVTTDAIWYTPKDLSLREAVEIPLTGLTAYQGLFEELAAQPNRTLFIPGGSGGFGPIAVPIAKSLGLTVIVSGNAAARDHILNLGADQYIDYKTTDYWEVLDQIDYVIDTRGGADIEREMAIMKPGGRILSLIAGPNKQFAKQLQLPFWKQLLFSLAGRKWDRLAKKAGVEYRFIFVRSDGAQLKKITEIVEQQAIVPAIDPHQFDLAHVKEALELVAHGHPTGKVVIKVQAG</sequence>
<dbReference type="GO" id="GO:0016491">
    <property type="term" value="F:oxidoreductase activity"/>
    <property type="evidence" value="ECO:0007669"/>
    <property type="project" value="InterPro"/>
</dbReference>
<dbReference type="InterPro" id="IPR036291">
    <property type="entry name" value="NAD(P)-bd_dom_sf"/>
</dbReference>